<evidence type="ECO:0000313" key="2">
    <source>
        <dbReference type="EMBL" id="CAF1192160.1"/>
    </source>
</evidence>
<evidence type="ECO:0000313" key="1">
    <source>
        <dbReference type="EMBL" id="CAF0943265.1"/>
    </source>
</evidence>
<dbReference type="AlphaFoldDB" id="A0A814CMA4"/>
<dbReference type="EMBL" id="CAJNOJ010000143">
    <property type="protein sequence ID" value="CAF1192160.1"/>
    <property type="molecule type" value="Genomic_DNA"/>
</dbReference>
<dbReference type="Proteomes" id="UP000663852">
    <property type="component" value="Unassembled WGS sequence"/>
</dbReference>
<accession>A0A814CMA4</accession>
<protein>
    <submittedName>
        <fullName evidence="1">Uncharacterized protein</fullName>
    </submittedName>
</protein>
<organism evidence="1 3">
    <name type="scientific">Adineta ricciae</name>
    <name type="common">Rotifer</name>
    <dbReference type="NCBI Taxonomy" id="249248"/>
    <lineage>
        <taxon>Eukaryota</taxon>
        <taxon>Metazoa</taxon>
        <taxon>Spiralia</taxon>
        <taxon>Gnathifera</taxon>
        <taxon>Rotifera</taxon>
        <taxon>Eurotatoria</taxon>
        <taxon>Bdelloidea</taxon>
        <taxon>Adinetida</taxon>
        <taxon>Adinetidae</taxon>
        <taxon>Adineta</taxon>
    </lineage>
</organism>
<comment type="caution">
    <text evidence="1">The sequence shown here is derived from an EMBL/GenBank/DDBJ whole genome shotgun (WGS) entry which is preliminary data.</text>
</comment>
<evidence type="ECO:0000313" key="3">
    <source>
        <dbReference type="Proteomes" id="UP000663828"/>
    </source>
</evidence>
<reference evidence="1" key="1">
    <citation type="submission" date="2021-02" db="EMBL/GenBank/DDBJ databases">
        <authorList>
            <person name="Nowell W R."/>
        </authorList>
    </citation>
    <scope>NUCLEOTIDE SEQUENCE</scope>
</reference>
<sequence length="305" mass="34151">MQLASMVNIKVVSLYIGVLTMVFHEHNNSNGGGILFNGAFSTGPMPIVMTNQVIYRSIENRTVPSTWPGEYFKRQSLAAIFNIVTAHSNTTKDDPVMSPKNWRMTSSWPFNQSWIPSSYPNLAAPGLLEGSVVILSSFHPNLAVVTESNLTSNTLSFCSIISFSDGMSKSTTRYDPITRTYLTLCNPVTVLTHSNQRNVLSLTCTKDLLILNNWNIAIDHLLYDDTGLPFSDSLRYTEFQYVGWQFDTLSTSVHKASCIDWQCGGLDIIYLINTAYCGANSFDNSNRITYKSLLNYRSSDRITLR</sequence>
<name>A0A814CMA4_ADIRI</name>
<gene>
    <name evidence="2" type="ORF">EDS130_LOCUS24873</name>
    <name evidence="1" type="ORF">XAT740_LOCUS10238</name>
</gene>
<dbReference type="EMBL" id="CAJNOR010000542">
    <property type="protein sequence ID" value="CAF0943265.1"/>
    <property type="molecule type" value="Genomic_DNA"/>
</dbReference>
<keyword evidence="3" id="KW-1185">Reference proteome</keyword>
<dbReference type="OrthoDB" id="9976736at2759"/>
<proteinExistence type="predicted"/>
<dbReference type="Proteomes" id="UP000663828">
    <property type="component" value="Unassembled WGS sequence"/>
</dbReference>